<dbReference type="InterPro" id="IPR013324">
    <property type="entry name" value="RNA_pol_sigma_r3/r4-like"/>
</dbReference>
<accession>A0A1V4SDE9</accession>
<dbReference type="InterPro" id="IPR039425">
    <property type="entry name" value="RNA_pol_sigma-70-like"/>
</dbReference>
<dbReference type="NCBIfam" id="TIGR02937">
    <property type="entry name" value="sigma70-ECF"/>
    <property type="match status" value="1"/>
</dbReference>
<sequence length="194" mass="22218">MGEVKHPEDLDLLDKYLCGDRESGEKLFGNAYPSLKRYVFSCTKGNTYLSENDKEDIISESMMRAISNQHLYNGSSKFQTFIIGYAHNVILEKHRKKAKESKNIISIEDALNVEGIDLYDNPVKIIVKKEQIDAVKEALNMLSDEQRTIIVLRVFNDMPFKLAAQLAGKSEDAVDSLFRRAIISFKNNFEKIYK</sequence>
<name>A0A1V4SDE9_RUMHU</name>
<evidence type="ECO:0000313" key="8">
    <source>
        <dbReference type="Proteomes" id="UP000191554"/>
    </source>
</evidence>
<dbReference type="STRING" id="48256.CLHUN_42450"/>
<dbReference type="InterPro" id="IPR013249">
    <property type="entry name" value="RNA_pol_sigma70_r4_t2"/>
</dbReference>
<dbReference type="Proteomes" id="UP000191554">
    <property type="component" value="Unassembled WGS sequence"/>
</dbReference>
<dbReference type="RefSeq" id="WP_165755822.1">
    <property type="nucleotide sequence ID" value="NZ_MZGX01000046.1"/>
</dbReference>
<dbReference type="SUPFAM" id="SSF88659">
    <property type="entry name" value="Sigma3 and sigma4 domains of RNA polymerase sigma factors"/>
    <property type="match status" value="1"/>
</dbReference>
<evidence type="ECO:0000256" key="1">
    <source>
        <dbReference type="ARBA" id="ARBA00010641"/>
    </source>
</evidence>
<feature type="domain" description="RNA polymerase sigma-70 region 2" evidence="5">
    <location>
        <begin position="33"/>
        <end position="99"/>
    </location>
</feature>
<evidence type="ECO:0000256" key="3">
    <source>
        <dbReference type="ARBA" id="ARBA00023082"/>
    </source>
</evidence>
<dbReference type="GO" id="GO:0006352">
    <property type="term" value="P:DNA-templated transcription initiation"/>
    <property type="evidence" value="ECO:0007669"/>
    <property type="project" value="InterPro"/>
</dbReference>
<comment type="caution">
    <text evidence="7">The sequence shown here is derived from an EMBL/GenBank/DDBJ whole genome shotgun (WGS) entry which is preliminary data.</text>
</comment>
<comment type="similarity">
    <text evidence="1">Belongs to the sigma-70 factor family. ECF subfamily.</text>
</comment>
<protein>
    <submittedName>
        <fullName evidence="7">RNA polymerase sigma factor YlaC</fullName>
    </submittedName>
</protein>
<gene>
    <name evidence="7" type="primary">ylaC</name>
    <name evidence="7" type="ORF">CLHUN_42450</name>
</gene>
<dbReference type="Gene3D" id="1.10.1740.10">
    <property type="match status" value="1"/>
</dbReference>
<dbReference type="Gene3D" id="1.10.10.10">
    <property type="entry name" value="Winged helix-like DNA-binding domain superfamily/Winged helix DNA-binding domain"/>
    <property type="match status" value="1"/>
</dbReference>
<reference evidence="7 8" key="1">
    <citation type="submission" date="2017-03" db="EMBL/GenBank/DDBJ databases">
        <title>Genome sequence of Clostridium hungatei DSM 14427.</title>
        <authorList>
            <person name="Poehlein A."/>
            <person name="Daniel R."/>
        </authorList>
    </citation>
    <scope>NUCLEOTIDE SEQUENCE [LARGE SCALE GENOMIC DNA]</scope>
    <source>
        <strain evidence="7 8">DSM 14427</strain>
    </source>
</reference>
<feature type="domain" description="RNA polymerase sigma factor 70 region 4 type 2" evidence="6">
    <location>
        <begin position="133"/>
        <end position="181"/>
    </location>
</feature>
<dbReference type="GO" id="GO:0003677">
    <property type="term" value="F:DNA binding"/>
    <property type="evidence" value="ECO:0007669"/>
    <property type="project" value="InterPro"/>
</dbReference>
<evidence type="ECO:0000313" key="7">
    <source>
        <dbReference type="EMBL" id="OPX41880.1"/>
    </source>
</evidence>
<dbReference type="InterPro" id="IPR036388">
    <property type="entry name" value="WH-like_DNA-bd_sf"/>
</dbReference>
<evidence type="ECO:0000256" key="4">
    <source>
        <dbReference type="ARBA" id="ARBA00023163"/>
    </source>
</evidence>
<dbReference type="EMBL" id="MZGX01000046">
    <property type="protein sequence ID" value="OPX41880.1"/>
    <property type="molecule type" value="Genomic_DNA"/>
</dbReference>
<dbReference type="InterPro" id="IPR014284">
    <property type="entry name" value="RNA_pol_sigma-70_dom"/>
</dbReference>
<organism evidence="7 8">
    <name type="scientific">Ruminiclostridium hungatei</name>
    <name type="common">Clostridium hungatei</name>
    <dbReference type="NCBI Taxonomy" id="48256"/>
    <lineage>
        <taxon>Bacteria</taxon>
        <taxon>Bacillati</taxon>
        <taxon>Bacillota</taxon>
        <taxon>Clostridia</taxon>
        <taxon>Eubacteriales</taxon>
        <taxon>Oscillospiraceae</taxon>
        <taxon>Ruminiclostridium</taxon>
    </lineage>
</organism>
<dbReference type="Pfam" id="PF08281">
    <property type="entry name" value="Sigma70_r4_2"/>
    <property type="match status" value="1"/>
</dbReference>
<dbReference type="SUPFAM" id="SSF88946">
    <property type="entry name" value="Sigma2 domain of RNA polymerase sigma factors"/>
    <property type="match status" value="1"/>
</dbReference>
<dbReference type="PANTHER" id="PTHR43133:SF57">
    <property type="entry name" value="RNA POLYMERASE SIGMA-70 FACTOR"/>
    <property type="match status" value="1"/>
</dbReference>
<dbReference type="AlphaFoldDB" id="A0A1V4SDE9"/>
<dbReference type="Pfam" id="PF04542">
    <property type="entry name" value="Sigma70_r2"/>
    <property type="match status" value="1"/>
</dbReference>
<keyword evidence="8" id="KW-1185">Reference proteome</keyword>
<dbReference type="InterPro" id="IPR013325">
    <property type="entry name" value="RNA_pol_sigma_r2"/>
</dbReference>
<keyword evidence="3" id="KW-0731">Sigma factor</keyword>
<evidence type="ECO:0000256" key="2">
    <source>
        <dbReference type="ARBA" id="ARBA00023015"/>
    </source>
</evidence>
<evidence type="ECO:0000259" key="6">
    <source>
        <dbReference type="Pfam" id="PF08281"/>
    </source>
</evidence>
<keyword evidence="4" id="KW-0804">Transcription</keyword>
<proteinExistence type="inferred from homology"/>
<keyword evidence="2" id="KW-0805">Transcription regulation</keyword>
<evidence type="ECO:0000259" key="5">
    <source>
        <dbReference type="Pfam" id="PF04542"/>
    </source>
</evidence>
<dbReference type="PANTHER" id="PTHR43133">
    <property type="entry name" value="RNA POLYMERASE ECF-TYPE SIGMA FACTO"/>
    <property type="match status" value="1"/>
</dbReference>
<dbReference type="InterPro" id="IPR007627">
    <property type="entry name" value="RNA_pol_sigma70_r2"/>
</dbReference>
<dbReference type="GO" id="GO:0016987">
    <property type="term" value="F:sigma factor activity"/>
    <property type="evidence" value="ECO:0007669"/>
    <property type="project" value="UniProtKB-KW"/>
</dbReference>